<dbReference type="EMBL" id="CAJFDH010000003">
    <property type="protein sequence ID" value="CAD5213895.1"/>
    <property type="molecule type" value="Genomic_DNA"/>
</dbReference>
<feature type="compositionally biased region" description="Low complexity" evidence="1">
    <location>
        <begin position="97"/>
        <end position="113"/>
    </location>
</feature>
<dbReference type="PANTHER" id="PTHR31128">
    <property type="entry name" value="PROTEIN CBR-CLEC-135-RELATED"/>
    <property type="match status" value="1"/>
</dbReference>
<evidence type="ECO:0000256" key="1">
    <source>
        <dbReference type="SAM" id="MobiDB-lite"/>
    </source>
</evidence>
<evidence type="ECO:0000313" key="2">
    <source>
        <dbReference type="EMBL" id="CAD5213895.1"/>
    </source>
</evidence>
<name>A0A811KDL1_9BILA</name>
<dbReference type="Proteomes" id="UP000614601">
    <property type="component" value="Unassembled WGS sequence"/>
</dbReference>
<feature type="compositionally biased region" description="Polar residues" evidence="1">
    <location>
        <begin position="1"/>
        <end position="13"/>
    </location>
</feature>
<dbReference type="EMBL" id="CAJFCW020000003">
    <property type="protein sequence ID" value="CAG9101736.1"/>
    <property type="molecule type" value="Genomic_DNA"/>
</dbReference>
<sequence>MSSTESLKNNKSYDSVARLPSPQSIERIRRIHKEEQKKATAARERNEERRRRKKEKKRRSKHKSKDKSKQRPDTNARSSLSRGLTTYDGTVTDRSQRSSQSLSDGVSSSSSSLWDDDNNITSYDAAEAETAFMNKKFAGQRSLTEMKRILNPTQFMIYYRTDVKSRIPGEIPFQLPLCLAYKDGGNKMYSFPVQTFEETGFRCRETKWVVKLPGKCSSASFTSLQKLLEYYEIYSFVNPNNGTVEVFPVWLAQAE</sequence>
<evidence type="ECO:0000313" key="3">
    <source>
        <dbReference type="Proteomes" id="UP000614601"/>
    </source>
</evidence>
<reference evidence="2" key="1">
    <citation type="submission" date="2020-09" db="EMBL/GenBank/DDBJ databases">
        <authorList>
            <person name="Kikuchi T."/>
        </authorList>
    </citation>
    <scope>NUCLEOTIDE SEQUENCE</scope>
    <source>
        <strain evidence="2">SH1</strain>
    </source>
</reference>
<feature type="compositionally biased region" description="Basic residues" evidence="1">
    <location>
        <begin position="50"/>
        <end position="66"/>
    </location>
</feature>
<dbReference type="OrthoDB" id="5868621at2759"/>
<feature type="compositionally biased region" description="Polar residues" evidence="1">
    <location>
        <begin position="75"/>
        <end position="89"/>
    </location>
</feature>
<keyword evidence="3" id="KW-1185">Reference proteome</keyword>
<dbReference type="Proteomes" id="UP000783686">
    <property type="component" value="Unassembled WGS sequence"/>
</dbReference>
<dbReference type="AlphaFoldDB" id="A0A811KDL1"/>
<feature type="region of interest" description="Disordered" evidence="1">
    <location>
        <begin position="1"/>
        <end position="113"/>
    </location>
</feature>
<feature type="compositionally biased region" description="Basic and acidic residues" evidence="1">
    <location>
        <begin position="26"/>
        <end position="49"/>
    </location>
</feature>
<proteinExistence type="predicted"/>
<organism evidence="2 3">
    <name type="scientific">Bursaphelenchus okinawaensis</name>
    <dbReference type="NCBI Taxonomy" id="465554"/>
    <lineage>
        <taxon>Eukaryota</taxon>
        <taxon>Metazoa</taxon>
        <taxon>Ecdysozoa</taxon>
        <taxon>Nematoda</taxon>
        <taxon>Chromadorea</taxon>
        <taxon>Rhabditida</taxon>
        <taxon>Tylenchina</taxon>
        <taxon>Tylenchomorpha</taxon>
        <taxon>Aphelenchoidea</taxon>
        <taxon>Aphelenchoididae</taxon>
        <taxon>Bursaphelenchus</taxon>
    </lineage>
</organism>
<comment type="caution">
    <text evidence="2">The sequence shown here is derived from an EMBL/GenBank/DDBJ whole genome shotgun (WGS) entry which is preliminary data.</text>
</comment>
<gene>
    <name evidence="2" type="ORF">BOKJ2_LOCUS5321</name>
</gene>
<accession>A0A811KDL1</accession>
<protein>
    <submittedName>
        <fullName evidence="2">Uncharacterized protein</fullName>
    </submittedName>
</protein>